<comment type="caution">
    <text evidence="1">The sequence shown here is derived from an EMBL/GenBank/DDBJ whole genome shotgun (WGS) entry which is preliminary data.</text>
</comment>
<gene>
    <name evidence="1" type="ORF">POL68_35330</name>
</gene>
<evidence type="ECO:0000313" key="2">
    <source>
        <dbReference type="Proteomes" id="UP001221838"/>
    </source>
</evidence>
<reference evidence="1 2" key="1">
    <citation type="submission" date="2022-11" db="EMBL/GenBank/DDBJ databases">
        <title>Minimal conservation of predation-associated metabolite biosynthetic gene clusters underscores biosynthetic potential of Myxococcota including descriptions for ten novel species: Archangium lansinium sp. nov., Myxococcus landrumus sp. nov., Nannocystis bai.</title>
        <authorList>
            <person name="Ahearne A."/>
            <person name="Stevens C."/>
            <person name="Dowd S."/>
        </authorList>
    </citation>
    <scope>NUCLEOTIDE SEQUENCE [LARGE SCALE GENOMIC DNA]</scope>
    <source>
        <strain evidence="1 2">NCWAL01</strain>
    </source>
</reference>
<sequence length="165" mass="18165">MKCENGAPPEQPPSFLGFGIPWGVERLSRVGCEEGLRRVYLHGIDPAVVAQYGLTAVATPEEADVAIVRTVTPFETLHPGYVFGLMQHEGNLALEDGNADDELIQHVSAQVPTIVTGYLDRPAILPSLQDKVGRAPRQLRRERHRVVRRVVGQGQRGTERRVGRA</sequence>
<accession>A0ABT5DM39</accession>
<keyword evidence="2" id="KW-1185">Reference proteome</keyword>
<evidence type="ECO:0000313" key="1">
    <source>
        <dbReference type="EMBL" id="MDC0713793.1"/>
    </source>
</evidence>
<proteinExistence type="predicted"/>
<name>A0ABT5DM39_9BACT</name>
<protein>
    <submittedName>
        <fullName evidence="1">Uncharacterized protein</fullName>
    </submittedName>
</protein>
<dbReference type="Proteomes" id="UP001221838">
    <property type="component" value="Unassembled WGS sequence"/>
</dbReference>
<organism evidence="1 2">
    <name type="scientific">Stigmatella ashevillensis</name>
    <dbReference type="NCBI Taxonomy" id="2995309"/>
    <lineage>
        <taxon>Bacteria</taxon>
        <taxon>Pseudomonadati</taxon>
        <taxon>Myxococcota</taxon>
        <taxon>Myxococcia</taxon>
        <taxon>Myxococcales</taxon>
        <taxon>Cystobacterineae</taxon>
        <taxon>Archangiaceae</taxon>
        <taxon>Stigmatella</taxon>
    </lineage>
</organism>
<dbReference type="RefSeq" id="WP_272144214.1">
    <property type="nucleotide sequence ID" value="NZ_JAQNDM010000002.1"/>
</dbReference>
<dbReference type="EMBL" id="JAQNDM010000002">
    <property type="protein sequence ID" value="MDC0713793.1"/>
    <property type="molecule type" value="Genomic_DNA"/>
</dbReference>